<dbReference type="RefSeq" id="WP_123106023.1">
    <property type="nucleotide sequence ID" value="NZ_RIBZ01000636.1"/>
</dbReference>
<organism evidence="1 2">
    <name type="scientific">Streptomyces botrytidirepellens</name>
    <dbReference type="NCBI Taxonomy" id="2486417"/>
    <lineage>
        <taxon>Bacteria</taxon>
        <taxon>Bacillati</taxon>
        <taxon>Actinomycetota</taxon>
        <taxon>Actinomycetes</taxon>
        <taxon>Kitasatosporales</taxon>
        <taxon>Streptomycetaceae</taxon>
        <taxon>Streptomyces</taxon>
    </lineage>
</organism>
<dbReference type="AlphaFoldDB" id="A0A3M8ULD3"/>
<comment type="caution">
    <text evidence="1">The sequence shown here is derived from an EMBL/GenBank/DDBJ whole genome shotgun (WGS) entry which is preliminary data.</text>
</comment>
<proteinExistence type="predicted"/>
<dbReference type="EMBL" id="RIBZ01000636">
    <property type="protein sequence ID" value="RNG04303.1"/>
    <property type="molecule type" value="Genomic_DNA"/>
</dbReference>
<gene>
    <name evidence="1" type="ORF">EEJ42_34300</name>
</gene>
<evidence type="ECO:0000313" key="2">
    <source>
        <dbReference type="Proteomes" id="UP000275401"/>
    </source>
</evidence>
<dbReference type="Proteomes" id="UP000275401">
    <property type="component" value="Unassembled WGS sequence"/>
</dbReference>
<keyword evidence="2" id="KW-1185">Reference proteome</keyword>
<sequence>MNRYNYTDPQSHRVQLFATTRPRGPYVSCEAENLALGGDTVTVSLPAVKARALADHLDRLAFYQFVDVSGNMLRVEPAHDWTRFTFFGDTRQDDGPSGTVPVVVLTGRLPEVARALRAQAERAERNQQAAEDRAQYCAGAAIDHDETGVCNHSPAEQAARPTDLSALLAHVAAQLPTADVDSIAVHVLAETLLDEDRPTDQRQATAAARYLLAHHARELAEALHAKAARHGAPTYDYETGPGMHAAAEQLVAYADRLDGGKHPGLRLPG</sequence>
<name>A0A3M8ULD3_9ACTN</name>
<accession>A0A3M8ULD3</accession>
<reference evidence="1 2" key="1">
    <citation type="submission" date="2018-11" db="EMBL/GenBank/DDBJ databases">
        <title>The Potential of Streptomyces as Biocontrol Agents against the Tomato grey mould, Botrytis cinerea (Gray mold) Frontiers in Microbiology.</title>
        <authorList>
            <person name="Li D."/>
        </authorList>
    </citation>
    <scope>NUCLEOTIDE SEQUENCE [LARGE SCALE GENOMIC DNA]</scope>
    <source>
        <strain evidence="1 2">NEAU-LD23</strain>
    </source>
</reference>
<protein>
    <submittedName>
        <fullName evidence="1">Uncharacterized protein</fullName>
    </submittedName>
</protein>
<evidence type="ECO:0000313" key="1">
    <source>
        <dbReference type="EMBL" id="RNG04303.1"/>
    </source>
</evidence>